<dbReference type="Gene3D" id="2.130.10.10">
    <property type="entry name" value="YVTN repeat-like/Quinoprotein amine dehydrogenase"/>
    <property type="match status" value="1"/>
</dbReference>
<dbReference type="AlphaFoldDB" id="A0A2N1PNN9"/>
<evidence type="ECO:0000313" key="3">
    <source>
        <dbReference type="Proteomes" id="UP000233256"/>
    </source>
</evidence>
<dbReference type="InterPro" id="IPR001680">
    <property type="entry name" value="WD40_rpt"/>
</dbReference>
<dbReference type="Proteomes" id="UP000233256">
    <property type="component" value="Unassembled WGS sequence"/>
</dbReference>
<evidence type="ECO:0000313" key="2">
    <source>
        <dbReference type="EMBL" id="PKK89939.1"/>
    </source>
</evidence>
<dbReference type="SUPFAM" id="SSF63829">
    <property type="entry name" value="Calcium-dependent phosphotriesterase"/>
    <property type="match status" value="1"/>
</dbReference>
<keyword evidence="1" id="KW-0853">WD repeat</keyword>
<gene>
    <name evidence="2" type="ORF">CVV64_11435</name>
</gene>
<name>A0A2N1PNN9_9BACT</name>
<proteinExistence type="predicted"/>
<evidence type="ECO:0000256" key="1">
    <source>
        <dbReference type="PROSITE-ProRule" id="PRU00221"/>
    </source>
</evidence>
<dbReference type="EMBL" id="PGXC01000009">
    <property type="protein sequence ID" value="PKK89939.1"/>
    <property type="molecule type" value="Genomic_DNA"/>
</dbReference>
<comment type="caution">
    <text evidence="2">The sequence shown here is derived from an EMBL/GenBank/DDBJ whole genome shotgun (WGS) entry which is preliminary data.</text>
</comment>
<feature type="repeat" description="WD" evidence="1">
    <location>
        <begin position="262"/>
        <end position="303"/>
    </location>
</feature>
<organism evidence="2 3">
    <name type="scientific">Candidatus Wallbacteria bacterium HGW-Wallbacteria-1</name>
    <dbReference type="NCBI Taxonomy" id="2013854"/>
    <lineage>
        <taxon>Bacteria</taxon>
        <taxon>Candidatus Walliibacteriota</taxon>
    </lineage>
</organism>
<protein>
    <submittedName>
        <fullName evidence="2">Uncharacterized protein</fullName>
    </submittedName>
</protein>
<dbReference type="PROSITE" id="PS50082">
    <property type="entry name" value="WD_REPEATS_2"/>
    <property type="match status" value="1"/>
</dbReference>
<dbReference type="InterPro" id="IPR015943">
    <property type="entry name" value="WD40/YVTN_repeat-like_dom_sf"/>
</dbReference>
<reference evidence="2 3" key="1">
    <citation type="journal article" date="2017" name="ISME J.">
        <title>Potential for microbial H2 and metal transformations associated with novel bacteria and archaea in deep terrestrial subsurface sediments.</title>
        <authorList>
            <person name="Hernsdorf A.W."/>
            <person name="Amano Y."/>
            <person name="Miyakawa K."/>
            <person name="Ise K."/>
            <person name="Suzuki Y."/>
            <person name="Anantharaman K."/>
            <person name="Probst A."/>
            <person name="Burstein D."/>
            <person name="Thomas B.C."/>
            <person name="Banfield J.F."/>
        </authorList>
    </citation>
    <scope>NUCLEOTIDE SEQUENCE [LARGE SCALE GENOMIC DNA]</scope>
    <source>
        <strain evidence="2">HGW-Wallbacteria-1</strain>
    </source>
</reference>
<sequence length="778" mass="85957">MGFLSRISDQLASVLSRKKKLGLEPGDSEFLASCKNMILRGSLSPDHGLLTVTSDDNRVWRWLPGESFRKSVVQLSEGVGWLSWIPETGFALATDGQGLHLLTPSEKRATLLCKPFDNNPFWVCISPNLRYLAMANYCKVVILDISDADWKTLSRTSQKYADSTSGPFEVTLDFLADRTSAGAFSPDSKLLAVGGSNEFIIANAADEKLPSGPIREFSGRYPWISNLCFTGADSLAVVWSDNACGSSIAIVNPDTGVELKRIHRSSTHIHAVTYSDDGKTFITAGNNQKVQMWSAEDQRELKSSEKLPGLIKDIIEIPGEKSILALGQFTAPVKITGMAHGKDSTVSEKRWIKGNPVPFRETVMSIEPPPGTKPLQPIQPIQTVKNSTDSQQDSPENPEIPDLVNIEILHNTESQTTLEINIPLRREFSHLLKTLEEPLELDDGYDEPLGRKPRFHSELSAFLLSVALFADSERAGIFWGNKLLTLERTDKKHNPAMPGHRVFAKGLTGLVINLKPILNTFSSWSSTRIIPITLLKSGLMLCFVRGYDRSAEFTDRPLLINLNNGDDFLLCEQGIPAASTRRITIDSTGRKMIFHTSQDAGAMFHIDEYIMTDIAYTLKIPSISTTPTISTASAASTAARLTNLISGSEFTLSSSTENELRKITEPVYSTILTASLDGCDYISMMKMKTTMDIIEDPMNPGTHLLSLEPENRGSSFAVKWPHGKKLPGRHIDTVLSFNNGTVHNIDDPEQTRQIKIMIELISEKGFARFLVKIMKGTQ</sequence>
<accession>A0A2N1PNN9</accession>